<dbReference type="Proteomes" id="UP000623608">
    <property type="component" value="Unassembled WGS sequence"/>
</dbReference>
<evidence type="ECO:0000256" key="1">
    <source>
        <dbReference type="SAM" id="MobiDB-lite"/>
    </source>
</evidence>
<comment type="caution">
    <text evidence="2">The sequence shown here is derived from an EMBL/GenBank/DDBJ whole genome shotgun (WGS) entry which is preliminary data.</text>
</comment>
<organism evidence="2 3">
    <name type="scientific">Paractinoplanes tereljensis</name>
    <dbReference type="NCBI Taxonomy" id="571912"/>
    <lineage>
        <taxon>Bacteria</taxon>
        <taxon>Bacillati</taxon>
        <taxon>Actinomycetota</taxon>
        <taxon>Actinomycetes</taxon>
        <taxon>Micromonosporales</taxon>
        <taxon>Micromonosporaceae</taxon>
        <taxon>Paractinoplanes</taxon>
    </lineage>
</organism>
<reference evidence="2" key="1">
    <citation type="submission" date="2021-01" db="EMBL/GenBank/DDBJ databases">
        <title>Whole genome shotgun sequence of Actinoplanes tereljensis NBRC 105297.</title>
        <authorList>
            <person name="Komaki H."/>
            <person name="Tamura T."/>
        </authorList>
    </citation>
    <scope>NUCLEOTIDE SEQUENCE</scope>
    <source>
        <strain evidence="2">NBRC 105297</strain>
    </source>
</reference>
<feature type="compositionally biased region" description="Low complexity" evidence="1">
    <location>
        <begin position="54"/>
        <end position="65"/>
    </location>
</feature>
<evidence type="ECO:0008006" key="4">
    <source>
        <dbReference type="Google" id="ProtNLM"/>
    </source>
</evidence>
<gene>
    <name evidence="2" type="ORF">Ate02nite_59330</name>
</gene>
<keyword evidence="3" id="KW-1185">Reference proteome</keyword>
<proteinExistence type="predicted"/>
<name>A0A919NRX1_9ACTN</name>
<evidence type="ECO:0000313" key="2">
    <source>
        <dbReference type="EMBL" id="GIF23203.1"/>
    </source>
</evidence>
<dbReference type="RefSeq" id="WP_203811105.1">
    <property type="nucleotide sequence ID" value="NZ_BOMY01000038.1"/>
</dbReference>
<feature type="region of interest" description="Disordered" evidence="1">
    <location>
        <begin position="54"/>
        <end position="95"/>
    </location>
</feature>
<dbReference type="AlphaFoldDB" id="A0A919NRX1"/>
<evidence type="ECO:0000313" key="3">
    <source>
        <dbReference type="Proteomes" id="UP000623608"/>
    </source>
</evidence>
<dbReference type="EMBL" id="BOMY01000038">
    <property type="protein sequence ID" value="GIF23203.1"/>
    <property type="molecule type" value="Genomic_DNA"/>
</dbReference>
<sequence>MAIIKFTAGLAVGYVLGARAGRERYEQIVAGARKAQSHPAVTQAQQKVQSLLGTAPDTSTATADPVPDDTVELVAAGSPTPRHSRRPPRTTPPVA</sequence>
<accession>A0A919NRX1</accession>
<protein>
    <recommendedName>
        <fullName evidence="4">Protoporphyrinogen oxidase</fullName>
    </recommendedName>
</protein>